<feature type="transmembrane region" description="Helical" evidence="2">
    <location>
        <begin position="221"/>
        <end position="238"/>
    </location>
</feature>
<keyword evidence="2" id="KW-1133">Transmembrane helix</keyword>
<feature type="transmembrane region" description="Helical" evidence="2">
    <location>
        <begin position="36"/>
        <end position="59"/>
    </location>
</feature>
<evidence type="ECO:0000313" key="5">
    <source>
        <dbReference type="Proteomes" id="UP000190857"/>
    </source>
</evidence>
<keyword evidence="4" id="KW-0378">Hydrolase</keyword>
<feature type="transmembrane region" description="Helical" evidence="2">
    <location>
        <begin position="278"/>
        <end position="297"/>
    </location>
</feature>
<sequence length="370" mass="40745">MTNHTPNNGWVETAPRPVVTHDQGLRVKPQWWRGTLAIVALVVLFFVLSTILSLAGVFFDVATGQYTFDEWAENPLRLTPAVMLANNLALGAMWPVSMLLQWLLFGVRPGNLSSVTGRFRWRWMGRLALVIVPVWLIYVAISFIGTPPDELQFTASTISMLVIVLLTTPLQSAGEEYGARGLIQRSVGSWFGHPTAAFVSATFISSFVFMLAHAASDPWLLAYYFVFGVSMALAARGTGGLEAPVLIHATNNVLLFIPTALLDQTDQVFEREAGVADAWMLIPMAIVLAAGLFSVWWGRRYGLVTRAPLPRSSYEKRPQPPQYSQPWPPQTNASQPGYPQSWPQSYPPSSQGSGESAPPESYPGRPDQRG</sequence>
<dbReference type="Proteomes" id="UP000190857">
    <property type="component" value="Unassembled WGS sequence"/>
</dbReference>
<feature type="transmembrane region" description="Helical" evidence="2">
    <location>
        <begin position="191"/>
        <end position="215"/>
    </location>
</feature>
<keyword evidence="2" id="KW-0812">Transmembrane</keyword>
<accession>A0A1T5IBX6</accession>
<dbReference type="STRING" id="123320.SAMN06309945_0231"/>
<reference evidence="4 5" key="1">
    <citation type="submission" date="2017-02" db="EMBL/GenBank/DDBJ databases">
        <authorList>
            <person name="Peterson S.W."/>
        </authorList>
    </citation>
    <scope>NUCLEOTIDE SEQUENCE [LARGE SCALE GENOMIC DNA]</scope>
    <source>
        <strain evidence="4 5">VKM Ac-2059</strain>
    </source>
</reference>
<feature type="region of interest" description="Disordered" evidence="1">
    <location>
        <begin position="311"/>
        <end position="370"/>
    </location>
</feature>
<keyword evidence="2" id="KW-0472">Membrane</keyword>
<name>A0A1T5IBX6_9MICO</name>
<evidence type="ECO:0000256" key="1">
    <source>
        <dbReference type="SAM" id="MobiDB-lite"/>
    </source>
</evidence>
<dbReference type="GO" id="GO:0004175">
    <property type="term" value="F:endopeptidase activity"/>
    <property type="evidence" value="ECO:0007669"/>
    <property type="project" value="UniProtKB-ARBA"/>
</dbReference>
<feature type="domain" description="CAAX prenyl protease 2/Lysostaphin resistance protein A-like" evidence="3">
    <location>
        <begin position="160"/>
        <end position="254"/>
    </location>
</feature>
<dbReference type="AlphaFoldDB" id="A0A1T5IBX6"/>
<keyword evidence="4" id="KW-0645">Protease</keyword>
<feature type="transmembrane region" description="Helical" evidence="2">
    <location>
        <begin position="126"/>
        <end position="145"/>
    </location>
</feature>
<feature type="compositionally biased region" description="Pro residues" evidence="1">
    <location>
        <begin position="319"/>
        <end position="329"/>
    </location>
</feature>
<organism evidence="4 5">
    <name type="scientific">Okibacterium fritillariae</name>
    <dbReference type="NCBI Taxonomy" id="123320"/>
    <lineage>
        <taxon>Bacteria</taxon>
        <taxon>Bacillati</taxon>
        <taxon>Actinomycetota</taxon>
        <taxon>Actinomycetes</taxon>
        <taxon>Micrococcales</taxon>
        <taxon>Microbacteriaceae</taxon>
        <taxon>Okibacterium</taxon>
    </lineage>
</organism>
<feature type="compositionally biased region" description="Low complexity" evidence="1">
    <location>
        <begin position="334"/>
        <end position="354"/>
    </location>
</feature>
<dbReference type="OrthoDB" id="2680086at2"/>
<evidence type="ECO:0000313" key="4">
    <source>
        <dbReference type="EMBL" id="SKC36686.1"/>
    </source>
</evidence>
<evidence type="ECO:0000259" key="3">
    <source>
        <dbReference type="Pfam" id="PF02517"/>
    </source>
</evidence>
<proteinExistence type="predicted"/>
<dbReference type="GO" id="GO:0006508">
    <property type="term" value="P:proteolysis"/>
    <property type="evidence" value="ECO:0007669"/>
    <property type="project" value="UniProtKB-KW"/>
</dbReference>
<gene>
    <name evidence="4" type="ORF">SAMN06309945_0231</name>
</gene>
<dbReference type="EMBL" id="FUZP01000001">
    <property type="protein sequence ID" value="SKC36686.1"/>
    <property type="molecule type" value="Genomic_DNA"/>
</dbReference>
<dbReference type="GO" id="GO:0080120">
    <property type="term" value="P:CAAX-box protein maturation"/>
    <property type="evidence" value="ECO:0007669"/>
    <property type="project" value="UniProtKB-ARBA"/>
</dbReference>
<dbReference type="Pfam" id="PF02517">
    <property type="entry name" value="Rce1-like"/>
    <property type="match status" value="1"/>
</dbReference>
<protein>
    <submittedName>
        <fullName evidence="4">Membrane protease YdiL, CAAX protease family</fullName>
    </submittedName>
</protein>
<feature type="transmembrane region" description="Helical" evidence="2">
    <location>
        <begin position="79"/>
        <end position="105"/>
    </location>
</feature>
<keyword evidence="5" id="KW-1185">Reference proteome</keyword>
<dbReference type="InterPro" id="IPR003675">
    <property type="entry name" value="Rce1/LyrA-like_dom"/>
</dbReference>
<dbReference type="RefSeq" id="WP_079726470.1">
    <property type="nucleotide sequence ID" value="NZ_FUZP01000001.1"/>
</dbReference>
<evidence type="ECO:0000256" key="2">
    <source>
        <dbReference type="SAM" id="Phobius"/>
    </source>
</evidence>